<comment type="caution">
    <text evidence="1">The sequence shown here is derived from an EMBL/GenBank/DDBJ whole genome shotgun (WGS) entry which is preliminary data.</text>
</comment>
<evidence type="ECO:0000313" key="1">
    <source>
        <dbReference type="EMBL" id="KAK0582757.1"/>
    </source>
</evidence>
<keyword evidence="2" id="KW-1185">Reference proteome</keyword>
<gene>
    <name evidence="1" type="ORF">LWI29_029214</name>
</gene>
<name>A0AA39RXW1_ACESA</name>
<dbReference type="Proteomes" id="UP001168877">
    <property type="component" value="Unassembled WGS sequence"/>
</dbReference>
<dbReference type="AlphaFoldDB" id="A0AA39RXW1"/>
<proteinExistence type="predicted"/>
<reference evidence="1" key="2">
    <citation type="submission" date="2023-06" db="EMBL/GenBank/DDBJ databases">
        <authorList>
            <person name="Swenson N.G."/>
            <person name="Wegrzyn J.L."/>
            <person name="Mcevoy S.L."/>
        </authorList>
    </citation>
    <scope>NUCLEOTIDE SEQUENCE</scope>
    <source>
        <strain evidence="1">NS2018</strain>
        <tissue evidence="1">Leaf</tissue>
    </source>
</reference>
<sequence length="256" mass="29066">MAEFYLGFGISEYELVKEFFANYENLSRGYVDIDVPRPERVKALRGPADGRWEGNSKLKLKQSQPLRIPATELPQWLGFWNVFHTFSLTPVLYMTTISKHRADIFYSYVVGMRIDIGQVILGAILNAGGISLQRGPKPKPIIFPTLITALLKKKGVVELSSDELRSNTMGDLNLKSWNDVTSNTKGRKIKRTVRGQSNAARSDLEVKFDFKGVEPESDEEDVDYKADSGRSKLDQILDAVQLLYIMMDFFEAEMRD</sequence>
<reference evidence="1" key="1">
    <citation type="journal article" date="2022" name="Plant J.">
        <title>Strategies of tolerance reflected in two North American maple genomes.</title>
        <authorList>
            <person name="McEvoy S.L."/>
            <person name="Sezen U.U."/>
            <person name="Trouern-Trend A."/>
            <person name="McMahon S.M."/>
            <person name="Schaberg P.G."/>
            <person name="Yang J."/>
            <person name="Wegrzyn J.L."/>
            <person name="Swenson N.G."/>
        </authorList>
    </citation>
    <scope>NUCLEOTIDE SEQUENCE</scope>
    <source>
        <strain evidence="1">NS2018</strain>
    </source>
</reference>
<accession>A0AA39RXW1</accession>
<organism evidence="1 2">
    <name type="scientific">Acer saccharum</name>
    <name type="common">Sugar maple</name>
    <dbReference type="NCBI Taxonomy" id="4024"/>
    <lineage>
        <taxon>Eukaryota</taxon>
        <taxon>Viridiplantae</taxon>
        <taxon>Streptophyta</taxon>
        <taxon>Embryophyta</taxon>
        <taxon>Tracheophyta</taxon>
        <taxon>Spermatophyta</taxon>
        <taxon>Magnoliopsida</taxon>
        <taxon>eudicotyledons</taxon>
        <taxon>Gunneridae</taxon>
        <taxon>Pentapetalae</taxon>
        <taxon>rosids</taxon>
        <taxon>malvids</taxon>
        <taxon>Sapindales</taxon>
        <taxon>Sapindaceae</taxon>
        <taxon>Hippocastanoideae</taxon>
        <taxon>Acereae</taxon>
        <taxon>Acer</taxon>
    </lineage>
</organism>
<dbReference type="EMBL" id="JAUESC010000384">
    <property type="protein sequence ID" value="KAK0582757.1"/>
    <property type="molecule type" value="Genomic_DNA"/>
</dbReference>
<protein>
    <submittedName>
        <fullName evidence="1">Uncharacterized protein</fullName>
    </submittedName>
</protein>
<evidence type="ECO:0000313" key="2">
    <source>
        <dbReference type="Proteomes" id="UP001168877"/>
    </source>
</evidence>